<keyword evidence="1" id="KW-1003">Cell membrane</keyword>
<dbReference type="GO" id="GO:0030288">
    <property type="term" value="C:outer membrane-bounded periplasmic space"/>
    <property type="evidence" value="ECO:0007669"/>
    <property type="project" value="TreeGrafter"/>
</dbReference>
<proteinExistence type="predicted"/>
<dbReference type="InterPro" id="IPR052363">
    <property type="entry name" value="LPS_export_LptC"/>
</dbReference>
<dbReference type="GO" id="GO:0005886">
    <property type="term" value="C:plasma membrane"/>
    <property type="evidence" value="ECO:0007669"/>
    <property type="project" value="InterPro"/>
</dbReference>
<protein>
    <submittedName>
        <fullName evidence="7">LPS export ABC transporter periplasmic protein LptC</fullName>
    </submittedName>
</protein>
<evidence type="ECO:0000256" key="4">
    <source>
        <dbReference type="ARBA" id="ARBA00022989"/>
    </source>
</evidence>
<gene>
    <name evidence="7" type="ORF">CBI30_00980</name>
</gene>
<evidence type="ECO:0000313" key="7">
    <source>
        <dbReference type="EMBL" id="OWS72378.1"/>
    </source>
</evidence>
<dbReference type="InterPro" id="IPR026265">
    <property type="entry name" value="LptC"/>
</dbReference>
<dbReference type="PANTHER" id="PTHR37481:SF1">
    <property type="entry name" value="LIPOPOLYSACCHARIDE EXPORT SYSTEM PROTEIN LPTC"/>
    <property type="match status" value="1"/>
</dbReference>
<evidence type="ECO:0000313" key="8">
    <source>
        <dbReference type="Proteomes" id="UP000198104"/>
    </source>
</evidence>
<dbReference type="RefSeq" id="WP_088526478.1">
    <property type="nucleotide sequence ID" value="NZ_NGUO01000002.1"/>
</dbReference>
<dbReference type="Gene3D" id="2.60.450.10">
    <property type="entry name" value="Lipopolysaccharide (LPS) transport protein A like domain"/>
    <property type="match status" value="1"/>
</dbReference>
<sequence>MQLNPKKIKLSIWRVLLRLMPLILMGTLTLVTFWLVKKNTPAEKSAIERVRLHEPDYTITNGALSALDEFGNTKYRVLGKKVTHYDDDASIDIETPRMRLFPPEKAPVTVKADIGHLDGDLTILDLINNAEIFRPPQAASSTEPARPRMLARSSYFKVLINDDIIETDKPITLEQGISIMHSTEGGVFNNIEQSMVLSGQVRGRIERIQPRAQP</sequence>
<name>A0A254Q1L3_9BURK</name>
<evidence type="ECO:0000256" key="5">
    <source>
        <dbReference type="ARBA" id="ARBA00023136"/>
    </source>
</evidence>
<dbReference type="PANTHER" id="PTHR37481">
    <property type="entry name" value="LIPOPOLYSACCHARIDE EXPORT SYSTEM PROTEIN LPTC"/>
    <property type="match status" value="1"/>
</dbReference>
<comment type="caution">
    <text evidence="7">The sequence shown here is derived from an EMBL/GenBank/DDBJ whole genome shotgun (WGS) entry which is preliminary data.</text>
</comment>
<dbReference type="GO" id="GO:0017089">
    <property type="term" value="F:glycolipid transfer activity"/>
    <property type="evidence" value="ECO:0007669"/>
    <property type="project" value="TreeGrafter"/>
</dbReference>
<evidence type="ECO:0000256" key="2">
    <source>
        <dbReference type="ARBA" id="ARBA00022519"/>
    </source>
</evidence>
<reference evidence="7 8" key="1">
    <citation type="submission" date="2017-05" db="EMBL/GenBank/DDBJ databases">
        <title>Polynucleobacter sp. MWH-K35W1 isolated from the permanently anoxic monimolimnion of a meromictic lake.</title>
        <authorList>
            <person name="Hahn M.W."/>
        </authorList>
    </citation>
    <scope>NUCLEOTIDE SEQUENCE [LARGE SCALE GENOMIC DNA]</scope>
    <source>
        <strain evidence="7 8">MWH-K35W1</strain>
    </source>
</reference>
<dbReference type="GO" id="GO:0015221">
    <property type="term" value="F:lipopolysaccharide transmembrane transporter activity"/>
    <property type="evidence" value="ECO:0007669"/>
    <property type="project" value="InterPro"/>
</dbReference>
<accession>A0A254Q1L3</accession>
<organism evidence="7 8">
    <name type="scientific">Polynucleobacter aenigmaticus</name>
    <dbReference type="NCBI Taxonomy" id="1743164"/>
    <lineage>
        <taxon>Bacteria</taxon>
        <taxon>Pseudomonadati</taxon>
        <taxon>Pseudomonadota</taxon>
        <taxon>Betaproteobacteria</taxon>
        <taxon>Burkholderiales</taxon>
        <taxon>Burkholderiaceae</taxon>
        <taxon>Polynucleobacter</taxon>
    </lineage>
</organism>
<evidence type="ECO:0000256" key="3">
    <source>
        <dbReference type="ARBA" id="ARBA00022692"/>
    </source>
</evidence>
<dbReference type="EMBL" id="NGUO01000002">
    <property type="protein sequence ID" value="OWS72378.1"/>
    <property type="molecule type" value="Genomic_DNA"/>
</dbReference>
<feature type="transmembrane region" description="Helical" evidence="6">
    <location>
        <begin position="12"/>
        <end position="36"/>
    </location>
</feature>
<dbReference type="InterPro" id="IPR010664">
    <property type="entry name" value="LipoPS_assembly_LptC-rel"/>
</dbReference>
<dbReference type="Proteomes" id="UP000198104">
    <property type="component" value="Unassembled WGS sequence"/>
</dbReference>
<dbReference type="NCBIfam" id="TIGR04409">
    <property type="entry name" value="LptC_YrbK"/>
    <property type="match status" value="1"/>
</dbReference>
<keyword evidence="5 6" id="KW-0472">Membrane</keyword>
<dbReference type="AlphaFoldDB" id="A0A254Q1L3"/>
<keyword evidence="3 6" id="KW-0812">Transmembrane</keyword>
<evidence type="ECO:0000256" key="1">
    <source>
        <dbReference type="ARBA" id="ARBA00022475"/>
    </source>
</evidence>
<evidence type="ECO:0000256" key="6">
    <source>
        <dbReference type="SAM" id="Phobius"/>
    </source>
</evidence>
<keyword evidence="8" id="KW-1185">Reference proteome</keyword>
<dbReference type="OrthoDB" id="8589410at2"/>
<dbReference type="Pfam" id="PF06835">
    <property type="entry name" value="LptC"/>
    <property type="match status" value="1"/>
</dbReference>
<keyword evidence="4 6" id="KW-1133">Transmembrane helix</keyword>
<keyword evidence="2" id="KW-0997">Cell inner membrane</keyword>